<reference evidence="3" key="1">
    <citation type="submission" date="2015-02" db="EMBL/GenBank/DDBJ databases">
        <title>Draft Genome of Frankia sp. CpI1-S.</title>
        <authorList>
            <person name="Oshone R.T."/>
            <person name="Ngom M."/>
            <person name="Ghodhbane-Gtari F."/>
            <person name="Gtari M."/>
            <person name="Morris K."/>
            <person name="Thomas K."/>
            <person name="Sen A."/>
            <person name="Tisa L.S."/>
        </authorList>
    </citation>
    <scope>NUCLEOTIDE SEQUENCE [LARGE SCALE GENOMIC DNA]</scope>
    <source>
        <strain evidence="3">CpI1-S</strain>
    </source>
</reference>
<dbReference type="OrthoDB" id="5185819at2"/>
<dbReference type="InterPro" id="IPR017520">
    <property type="entry name" value="CHP03086"/>
</dbReference>
<sequence>MNPLDDPRPLLDRALDQAGRLVAAVEPDQIALPTPCSEFDVTTLVGHLFTVVARIAVAGRGGDPRELPLVTTGVPLDGWAERYAKSAADLRAVWSDDTLLDRPLQLPWAVLPGRVAAAAYTQELTMHAWDLAVATGRTGELDPELAVISLEIARRAVPIEGREEMPFGPVVEVPADADAYRRLAGHLGRAVS</sequence>
<dbReference type="Gene3D" id="1.20.120.450">
    <property type="entry name" value="dinb family like domain"/>
    <property type="match status" value="1"/>
</dbReference>
<name>A0A0D8B922_9ACTN</name>
<dbReference type="InterPro" id="IPR034660">
    <property type="entry name" value="DinB/YfiT-like"/>
</dbReference>
<dbReference type="Pfam" id="PF11716">
    <property type="entry name" value="MDMPI_N"/>
    <property type="match status" value="1"/>
</dbReference>
<dbReference type="AlphaFoldDB" id="A0A0D8B922"/>
<dbReference type="NCBIfam" id="TIGR03083">
    <property type="entry name" value="maleylpyruvate isomerase family mycothiol-dependent enzyme"/>
    <property type="match status" value="1"/>
</dbReference>
<evidence type="ECO:0000259" key="1">
    <source>
        <dbReference type="Pfam" id="PF11716"/>
    </source>
</evidence>
<evidence type="ECO:0000313" key="3">
    <source>
        <dbReference type="Proteomes" id="UP000032545"/>
    </source>
</evidence>
<reference evidence="2 3" key="2">
    <citation type="journal article" date="2016" name="Genome Announc.">
        <title>Permanent Draft Genome Sequences for Two Variants of Frankia sp. Strain CpI1, the First Frankia Strain Isolated from Root Nodules of Comptonia peregrina.</title>
        <authorList>
            <person name="Oshone R."/>
            <person name="Hurst S.G.IV."/>
            <person name="Abebe-Akele F."/>
            <person name="Simpson S."/>
            <person name="Morris K."/>
            <person name="Thomas W.K."/>
            <person name="Tisa L.S."/>
        </authorList>
    </citation>
    <scope>NUCLEOTIDE SEQUENCE [LARGE SCALE GENOMIC DNA]</scope>
    <source>
        <strain evidence="3">CpI1-S</strain>
    </source>
</reference>
<dbReference type="InterPro" id="IPR024344">
    <property type="entry name" value="MDMPI_metal-binding"/>
</dbReference>
<organism evidence="2 3">
    <name type="scientific">Frankia torreyi</name>
    <dbReference type="NCBI Taxonomy" id="1856"/>
    <lineage>
        <taxon>Bacteria</taxon>
        <taxon>Bacillati</taxon>
        <taxon>Actinomycetota</taxon>
        <taxon>Actinomycetes</taxon>
        <taxon>Frankiales</taxon>
        <taxon>Frankiaceae</taxon>
        <taxon>Frankia</taxon>
    </lineage>
</organism>
<dbReference type="PATRIC" id="fig|1502723.3.peg.5475"/>
<accession>A0A0D8B922</accession>
<evidence type="ECO:0000313" key="2">
    <source>
        <dbReference type="EMBL" id="KJE20424.1"/>
    </source>
</evidence>
<proteinExistence type="predicted"/>
<dbReference type="NCBIfam" id="TIGR03086">
    <property type="entry name" value="TIGR03086 family metal-binding protein"/>
    <property type="match status" value="1"/>
</dbReference>
<feature type="domain" description="Mycothiol-dependent maleylpyruvate isomerase metal-binding" evidence="1">
    <location>
        <begin position="12"/>
        <end position="132"/>
    </location>
</feature>
<dbReference type="EMBL" id="JYFN01000060">
    <property type="protein sequence ID" value="KJE20424.1"/>
    <property type="molecule type" value="Genomic_DNA"/>
</dbReference>
<gene>
    <name evidence="2" type="ORF">FF36_05256</name>
</gene>
<comment type="caution">
    <text evidence="2">The sequence shown here is derived from an EMBL/GenBank/DDBJ whole genome shotgun (WGS) entry which is preliminary data.</text>
</comment>
<dbReference type="InterPro" id="IPR017517">
    <property type="entry name" value="Maleyloyr_isom"/>
</dbReference>
<protein>
    <recommendedName>
        <fullName evidence="1">Mycothiol-dependent maleylpyruvate isomerase metal-binding domain-containing protein</fullName>
    </recommendedName>
</protein>
<dbReference type="GO" id="GO:0046872">
    <property type="term" value="F:metal ion binding"/>
    <property type="evidence" value="ECO:0007669"/>
    <property type="project" value="InterPro"/>
</dbReference>
<dbReference type="Proteomes" id="UP000032545">
    <property type="component" value="Unassembled WGS sequence"/>
</dbReference>
<keyword evidence="3" id="KW-1185">Reference proteome</keyword>
<dbReference type="SUPFAM" id="SSF109854">
    <property type="entry name" value="DinB/YfiT-like putative metalloenzymes"/>
    <property type="match status" value="1"/>
</dbReference>
<dbReference type="RefSeq" id="WP_044887741.1">
    <property type="nucleotide sequence ID" value="NZ_JYFN01000060.1"/>
</dbReference>